<dbReference type="SUPFAM" id="SSF53448">
    <property type="entry name" value="Nucleotide-diphospho-sugar transferases"/>
    <property type="match status" value="1"/>
</dbReference>
<comment type="function">
    <text evidence="3">Catalyzes the formation of 4-diphosphocytidyl-2-C-methyl-D-erythritol from CTP and 2-C-methyl-D-erythritol 4-phosphate (MEP).</text>
</comment>
<organism evidence="4 5">
    <name type="scientific">Runella rosea</name>
    <dbReference type="NCBI Taxonomy" id="2259595"/>
    <lineage>
        <taxon>Bacteria</taxon>
        <taxon>Pseudomonadati</taxon>
        <taxon>Bacteroidota</taxon>
        <taxon>Cytophagia</taxon>
        <taxon>Cytophagales</taxon>
        <taxon>Spirosomataceae</taxon>
        <taxon>Runella</taxon>
    </lineage>
</organism>
<evidence type="ECO:0000313" key="5">
    <source>
        <dbReference type="Proteomes" id="UP000251993"/>
    </source>
</evidence>
<dbReference type="InterPro" id="IPR050088">
    <property type="entry name" value="IspD/TarI_cytidylyltransf_bact"/>
</dbReference>
<keyword evidence="2 3" id="KW-0548">Nucleotidyltransferase</keyword>
<dbReference type="Proteomes" id="UP000251993">
    <property type="component" value="Chromosome"/>
</dbReference>
<dbReference type="CDD" id="cd02516">
    <property type="entry name" value="CDP-ME_synthetase"/>
    <property type="match status" value="1"/>
</dbReference>
<comment type="pathway">
    <text evidence="3">Isoprenoid biosynthesis; isopentenyl diphosphate biosynthesis via DXP pathway; isopentenyl diphosphate from 1-deoxy-D-xylulose 5-phosphate: step 2/6.</text>
</comment>
<dbReference type="GO" id="GO:0050518">
    <property type="term" value="F:2-C-methyl-D-erythritol 4-phosphate cytidylyltransferase activity"/>
    <property type="evidence" value="ECO:0007669"/>
    <property type="project" value="UniProtKB-UniRule"/>
</dbReference>
<evidence type="ECO:0000256" key="2">
    <source>
        <dbReference type="ARBA" id="ARBA00022695"/>
    </source>
</evidence>
<keyword evidence="5" id="KW-1185">Reference proteome</keyword>
<dbReference type="GO" id="GO:0019288">
    <property type="term" value="P:isopentenyl diphosphate biosynthetic process, methylerythritol 4-phosphate pathway"/>
    <property type="evidence" value="ECO:0007669"/>
    <property type="project" value="UniProtKB-UniRule"/>
</dbReference>
<comment type="similarity">
    <text evidence="3">Belongs to the IspD/TarI cytidylyltransferase family. IspD subfamily.</text>
</comment>
<evidence type="ECO:0000256" key="1">
    <source>
        <dbReference type="ARBA" id="ARBA00022679"/>
    </source>
</evidence>
<feature type="site" description="Transition state stabilizer" evidence="3">
    <location>
        <position position="15"/>
    </location>
</feature>
<name>A0A344TKX1_9BACT</name>
<dbReference type="UniPathway" id="UPA00056">
    <property type="reaction ID" value="UER00093"/>
</dbReference>
<dbReference type="AlphaFoldDB" id="A0A344TKX1"/>
<gene>
    <name evidence="3" type="primary">ispD</name>
    <name evidence="4" type="ORF">DR864_16820</name>
</gene>
<dbReference type="Gene3D" id="3.90.550.10">
    <property type="entry name" value="Spore Coat Polysaccharide Biosynthesis Protein SpsA, Chain A"/>
    <property type="match status" value="1"/>
</dbReference>
<dbReference type="PANTHER" id="PTHR32125">
    <property type="entry name" value="2-C-METHYL-D-ERYTHRITOL 4-PHOSPHATE CYTIDYLYLTRANSFERASE, CHLOROPLASTIC"/>
    <property type="match status" value="1"/>
</dbReference>
<dbReference type="Pfam" id="PF01128">
    <property type="entry name" value="IspD"/>
    <property type="match status" value="1"/>
</dbReference>
<dbReference type="NCBIfam" id="TIGR00453">
    <property type="entry name" value="ispD"/>
    <property type="match status" value="1"/>
</dbReference>
<dbReference type="PANTHER" id="PTHR32125:SF4">
    <property type="entry name" value="2-C-METHYL-D-ERYTHRITOL 4-PHOSPHATE CYTIDYLYLTRANSFERASE, CHLOROPLASTIC"/>
    <property type="match status" value="1"/>
</dbReference>
<dbReference type="RefSeq" id="WP_114068075.1">
    <property type="nucleotide sequence ID" value="NZ_CP030850.1"/>
</dbReference>
<dbReference type="EC" id="2.7.7.60" evidence="3"/>
<protein>
    <recommendedName>
        <fullName evidence="3">2-C-methyl-D-erythritol 4-phosphate cytidylyltransferase</fullName>
        <ecNumber evidence="3">2.7.7.60</ecNumber>
    </recommendedName>
    <alternativeName>
        <fullName evidence="3">4-diphosphocytidyl-2C-methyl-D-erythritol synthase</fullName>
    </alternativeName>
    <alternativeName>
        <fullName evidence="3">MEP cytidylyltransferase</fullName>
        <shortName evidence="3">MCT</shortName>
    </alternativeName>
</protein>
<evidence type="ECO:0000313" key="4">
    <source>
        <dbReference type="EMBL" id="AXE19292.1"/>
    </source>
</evidence>
<dbReference type="InterPro" id="IPR001228">
    <property type="entry name" value="IspD"/>
</dbReference>
<reference evidence="4 5" key="1">
    <citation type="submission" date="2018-07" db="EMBL/GenBank/DDBJ databases">
        <title>Genome sequencing of Runella.</title>
        <authorList>
            <person name="Baek M.-G."/>
            <person name="Yi H."/>
        </authorList>
    </citation>
    <scope>NUCLEOTIDE SEQUENCE [LARGE SCALE GENOMIC DNA]</scope>
    <source>
        <strain evidence="4 5">HYN0085</strain>
    </source>
</reference>
<accession>A0A344TKX1</accession>
<dbReference type="EMBL" id="CP030850">
    <property type="protein sequence ID" value="AXE19292.1"/>
    <property type="molecule type" value="Genomic_DNA"/>
</dbReference>
<keyword evidence="1 3" id="KW-0808">Transferase</keyword>
<sequence length="226" mass="24695">MTKFAIIVAGGNGTRMGSKTPKQFMLVGGKPILMRTIEKFIAYDFSLQILLVLPANEMKAWYALCDKHGFYPAIVTVAGGNTRFQSVKNGLKKISAKEGLVAVHDGVRPFVSPSIIAQSFEVAAQKGTAVTAVSLKDSIRFVDADGANRSVDRAAYRLVQTPQTFRLDWMRPAFDTPEQPFFTDCASVLEHAGHPITLIEGGYENIKITTPEDLLWAEAFAAQPAE</sequence>
<feature type="site" description="Transition state stabilizer" evidence="3">
    <location>
        <position position="22"/>
    </location>
</feature>
<keyword evidence="3" id="KW-0414">Isoprene biosynthesis</keyword>
<dbReference type="InterPro" id="IPR029044">
    <property type="entry name" value="Nucleotide-diphossugar_trans"/>
</dbReference>
<dbReference type="FunFam" id="3.90.550.10:FF:000003">
    <property type="entry name" value="2-C-methyl-D-erythritol 4-phosphate cytidylyltransferase"/>
    <property type="match status" value="1"/>
</dbReference>
<proteinExistence type="inferred from homology"/>
<comment type="catalytic activity">
    <reaction evidence="3">
        <text>2-C-methyl-D-erythritol 4-phosphate + CTP + H(+) = 4-CDP-2-C-methyl-D-erythritol + diphosphate</text>
        <dbReference type="Rhea" id="RHEA:13429"/>
        <dbReference type="ChEBI" id="CHEBI:15378"/>
        <dbReference type="ChEBI" id="CHEBI:33019"/>
        <dbReference type="ChEBI" id="CHEBI:37563"/>
        <dbReference type="ChEBI" id="CHEBI:57823"/>
        <dbReference type="ChEBI" id="CHEBI:58262"/>
        <dbReference type="EC" id="2.7.7.60"/>
    </reaction>
</comment>
<dbReference type="NCBIfam" id="NF001186">
    <property type="entry name" value="PRK00155.2-3"/>
    <property type="match status" value="1"/>
</dbReference>
<dbReference type="OrthoDB" id="9806837at2"/>
<dbReference type="KEGG" id="run:DR864_16820"/>
<evidence type="ECO:0000256" key="3">
    <source>
        <dbReference type="HAMAP-Rule" id="MF_00108"/>
    </source>
</evidence>
<feature type="site" description="Positions MEP for the nucleophilic attack" evidence="3">
    <location>
        <position position="153"/>
    </location>
</feature>
<feature type="site" description="Positions MEP for the nucleophilic attack" evidence="3">
    <location>
        <position position="207"/>
    </location>
</feature>
<dbReference type="InterPro" id="IPR034683">
    <property type="entry name" value="IspD/TarI"/>
</dbReference>
<dbReference type="HAMAP" id="MF_00108">
    <property type="entry name" value="IspD"/>
    <property type="match status" value="1"/>
</dbReference>